<evidence type="ECO:0000256" key="1">
    <source>
        <dbReference type="SAM" id="Phobius"/>
    </source>
</evidence>
<keyword evidence="1" id="KW-1133">Transmembrane helix</keyword>
<name>A0A0N5AIY9_9BILA</name>
<evidence type="ECO:0000313" key="2">
    <source>
        <dbReference type="Proteomes" id="UP000046393"/>
    </source>
</evidence>
<dbReference type="Proteomes" id="UP000046393">
    <property type="component" value="Unplaced"/>
</dbReference>
<keyword evidence="2" id="KW-1185">Reference proteome</keyword>
<evidence type="ECO:0000313" key="3">
    <source>
        <dbReference type="WBParaSite" id="SMUV_0000440201-mRNA-1"/>
    </source>
</evidence>
<organism evidence="2 3">
    <name type="scientific">Syphacia muris</name>
    <dbReference type="NCBI Taxonomy" id="451379"/>
    <lineage>
        <taxon>Eukaryota</taxon>
        <taxon>Metazoa</taxon>
        <taxon>Ecdysozoa</taxon>
        <taxon>Nematoda</taxon>
        <taxon>Chromadorea</taxon>
        <taxon>Rhabditida</taxon>
        <taxon>Spirurina</taxon>
        <taxon>Oxyuridomorpha</taxon>
        <taxon>Oxyuroidea</taxon>
        <taxon>Oxyuridae</taxon>
        <taxon>Syphacia</taxon>
    </lineage>
</organism>
<accession>A0A0N5AIY9</accession>
<dbReference type="WBParaSite" id="SMUV_0000440201-mRNA-1">
    <property type="protein sequence ID" value="SMUV_0000440201-mRNA-1"/>
    <property type="gene ID" value="SMUV_0000440201"/>
</dbReference>
<proteinExistence type="predicted"/>
<dbReference type="AlphaFoldDB" id="A0A0N5AIY9"/>
<keyword evidence="1" id="KW-0472">Membrane</keyword>
<keyword evidence="1" id="KW-0812">Transmembrane</keyword>
<reference evidence="3" key="1">
    <citation type="submission" date="2017-02" db="UniProtKB">
        <authorList>
            <consortium name="WormBaseParasite"/>
        </authorList>
    </citation>
    <scope>IDENTIFICATION</scope>
</reference>
<protein>
    <submittedName>
        <fullName evidence="3">Uncharacterized protein</fullName>
    </submittedName>
</protein>
<sequence>MYRQNDCVVYARSVTQLGIDGGFVEDQQDDSVQEIIPQSNEGVGRMPIVVCHKMLLELLRNQLKKRTFCQGNIIILFLLLFYLHFKIRYNFFKHCLFVFNNLLKYLYQLQITGIDRKGNNWERVYPFYCESKQGSNFEV</sequence>
<feature type="transmembrane region" description="Helical" evidence="1">
    <location>
        <begin position="67"/>
        <end position="85"/>
    </location>
</feature>